<feature type="signal peptide" evidence="1">
    <location>
        <begin position="1"/>
        <end position="20"/>
    </location>
</feature>
<sequence>MEYYYLILFVFTQYAYSVQARTTWCYGEGWHCPVTAPLNLAVCCDPLVCTGRLRFTSTVLGLAKAYMEYKCALPEPQDAAQGLPGVGDNWPMSLATQLLDTLNNISNANLFNQSALPDTEENATNFSFVTTPEYNLNFHYP</sequence>
<gene>
    <name evidence="2" type="ORF">g.14385</name>
</gene>
<protein>
    <submittedName>
        <fullName evidence="2">Uncharacterized protein</fullName>
    </submittedName>
</protein>
<organism evidence="2">
    <name type="scientific">Homalodisca liturata</name>
    <dbReference type="NCBI Taxonomy" id="320908"/>
    <lineage>
        <taxon>Eukaryota</taxon>
        <taxon>Metazoa</taxon>
        <taxon>Ecdysozoa</taxon>
        <taxon>Arthropoda</taxon>
        <taxon>Hexapoda</taxon>
        <taxon>Insecta</taxon>
        <taxon>Pterygota</taxon>
        <taxon>Neoptera</taxon>
        <taxon>Paraneoptera</taxon>
        <taxon>Hemiptera</taxon>
        <taxon>Auchenorrhyncha</taxon>
        <taxon>Membracoidea</taxon>
        <taxon>Cicadellidae</taxon>
        <taxon>Cicadellinae</taxon>
        <taxon>Proconiini</taxon>
        <taxon>Homalodisca</taxon>
    </lineage>
</organism>
<evidence type="ECO:0000256" key="1">
    <source>
        <dbReference type="SAM" id="SignalP"/>
    </source>
</evidence>
<keyword evidence="1" id="KW-0732">Signal</keyword>
<accession>A0A1B6JBL5</accession>
<feature type="chain" id="PRO_5008585665" evidence="1">
    <location>
        <begin position="21"/>
        <end position="141"/>
    </location>
</feature>
<dbReference type="EMBL" id="GECU01011154">
    <property type="protein sequence ID" value="JAS96552.1"/>
    <property type="molecule type" value="Transcribed_RNA"/>
</dbReference>
<reference evidence="2" key="1">
    <citation type="submission" date="2015-11" db="EMBL/GenBank/DDBJ databases">
        <title>De novo transcriptome assembly of four potential Pierce s Disease insect vectors from Arizona vineyards.</title>
        <authorList>
            <person name="Tassone E.E."/>
        </authorList>
    </citation>
    <scope>NUCLEOTIDE SEQUENCE</scope>
</reference>
<name>A0A1B6JBL5_9HEMI</name>
<dbReference type="AlphaFoldDB" id="A0A1B6JBL5"/>
<proteinExistence type="predicted"/>
<evidence type="ECO:0000313" key="2">
    <source>
        <dbReference type="EMBL" id="JAS96552.1"/>
    </source>
</evidence>